<gene>
    <name evidence="6" type="ORF">EHAR0213_LOCUS9331</name>
</gene>
<dbReference type="GO" id="GO:0005737">
    <property type="term" value="C:cytoplasm"/>
    <property type="evidence" value="ECO:0007669"/>
    <property type="project" value="UniProtKB-SubCell"/>
</dbReference>
<dbReference type="InterPro" id="IPR023192">
    <property type="entry name" value="TGS-like_dom_sf"/>
</dbReference>
<dbReference type="InterPro" id="IPR041706">
    <property type="entry name" value="YchF_N"/>
</dbReference>
<keyword evidence="3" id="KW-0963">Cytoplasm</keyword>
<dbReference type="AlphaFoldDB" id="A0A7S3NAK9"/>
<dbReference type="PRINTS" id="PR00326">
    <property type="entry name" value="GTP1OBG"/>
</dbReference>
<dbReference type="GO" id="GO:0005524">
    <property type="term" value="F:ATP binding"/>
    <property type="evidence" value="ECO:0007669"/>
    <property type="project" value="UniProtKB-UniRule"/>
</dbReference>
<accession>A0A7S3NAK9</accession>
<dbReference type="PANTHER" id="PTHR23305">
    <property type="entry name" value="OBG GTPASE FAMILY"/>
    <property type="match status" value="1"/>
</dbReference>
<feature type="domain" description="TGS" evidence="5">
    <location>
        <begin position="305"/>
        <end position="388"/>
    </location>
</feature>
<organism evidence="6">
    <name type="scientific">Euplotes harpa</name>
    <dbReference type="NCBI Taxonomy" id="151035"/>
    <lineage>
        <taxon>Eukaryota</taxon>
        <taxon>Sar</taxon>
        <taxon>Alveolata</taxon>
        <taxon>Ciliophora</taxon>
        <taxon>Intramacronucleata</taxon>
        <taxon>Spirotrichea</taxon>
        <taxon>Hypotrichia</taxon>
        <taxon>Euplotida</taxon>
        <taxon>Euplotidae</taxon>
        <taxon>Euplotes</taxon>
    </lineage>
</organism>
<keyword evidence="3" id="KW-0378">Hydrolase</keyword>
<comment type="subunit">
    <text evidence="3">Monomer.</text>
</comment>
<evidence type="ECO:0000259" key="5">
    <source>
        <dbReference type="PROSITE" id="PS51880"/>
    </source>
</evidence>
<dbReference type="InterPro" id="IPR004396">
    <property type="entry name" value="ATPase_YchF/OLA1"/>
</dbReference>
<dbReference type="NCBIfam" id="TIGR00092">
    <property type="entry name" value="redox-regulated ATPase YchF"/>
    <property type="match status" value="1"/>
</dbReference>
<dbReference type="CDD" id="cd01900">
    <property type="entry name" value="YchF"/>
    <property type="match status" value="1"/>
</dbReference>
<dbReference type="GO" id="GO:0043023">
    <property type="term" value="F:ribosomal large subunit binding"/>
    <property type="evidence" value="ECO:0007669"/>
    <property type="project" value="UniProtKB-UniRule"/>
</dbReference>
<dbReference type="PROSITE" id="PS51880">
    <property type="entry name" value="TGS"/>
    <property type="match status" value="1"/>
</dbReference>
<name>A0A7S3NAK9_9SPIT</name>
<dbReference type="PROSITE" id="PS51710">
    <property type="entry name" value="G_OBG"/>
    <property type="match status" value="1"/>
</dbReference>
<dbReference type="InterPro" id="IPR013029">
    <property type="entry name" value="YchF_C"/>
</dbReference>
<protein>
    <recommendedName>
        <fullName evidence="3">Obg-like ATPase 1</fullName>
    </recommendedName>
</protein>
<dbReference type="Gene3D" id="3.10.20.30">
    <property type="match status" value="1"/>
</dbReference>
<evidence type="ECO:0000259" key="4">
    <source>
        <dbReference type="PROSITE" id="PS51710"/>
    </source>
</evidence>
<dbReference type="InterPro" id="IPR006073">
    <property type="entry name" value="GTP-bd"/>
</dbReference>
<comment type="function">
    <text evidence="3">Hydrolyzes ATP, and can also hydrolyze GTP with lower efficiency. Has lower affinity for GTP.</text>
</comment>
<dbReference type="Pfam" id="PF06071">
    <property type="entry name" value="YchF-GTPase_C"/>
    <property type="match status" value="1"/>
</dbReference>
<dbReference type="PANTHER" id="PTHR23305:SF11">
    <property type="entry name" value="OBG-LIKE ATPASE 1"/>
    <property type="match status" value="1"/>
</dbReference>
<dbReference type="GO" id="GO:0016887">
    <property type="term" value="F:ATP hydrolysis activity"/>
    <property type="evidence" value="ECO:0007669"/>
    <property type="project" value="UniProtKB-UniRule"/>
</dbReference>
<dbReference type="EMBL" id="HBII01022488">
    <property type="protein sequence ID" value="CAE0350417.1"/>
    <property type="molecule type" value="Transcribed_RNA"/>
</dbReference>
<dbReference type="Gene3D" id="3.40.50.300">
    <property type="entry name" value="P-loop containing nucleotide triphosphate hydrolases"/>
    <property type="match status" value="1"/>
</dbReference>
<comment type="subcellular location">
    <subcellularLocation>
        <location evidence="3">Cytoplasm</location>
    </subcellularLocation>
</comment>
<dbReference type="InterPro" id="IPR031167">
    <property type="entry name" value="G_OBG"/>
</dbReference>
<feature type="domain" description="OBG-type G" evidence="4">
    <location>
        <begin position="24"/>
        <end position="281"/>
    </location>
</feature>
<reference evidence="6" key="1">
    <citation type="submission" date="2021-01" db="EMBL/GenBank/DDBJ databases">
        <authorList>
            <person name="Corre E."/>
            <person name="Pelletier E."/>
            <person name="Niang G."/>
            <person name="Scheremetjew M."/>
            <person name="Finn R."/>
            <person name="Kale V."/>
            <person name="Holt S."/>
            <person name="Cochrane G."/>
            <person name="Meng A."/>
            <person name="Brown T."/>
            <person name="Cohen L."/>
        </authorList>
    </citation>
    <scope>NUCLEOTIDE SEQUENCE</scope>
    <source>
        <strain evidence="6">FSP1.4</strain>
    </source>
</reference>
<dbReference type="InterPro" id="IPR004095">
    <property type="entry name" value="TGS"/>
</dbReference>
<dbReference type="Gene3D" id="1.10.150.300">
    <property type="entry name" value="TGS-like domain"/>
    <property type="match status" value="1"/>
</dbReference>
<keyword evidence="1 3" id="KW-0547">Nucleotide-binding</keyword>
<dbReference type="PIRSF" id="PIRSF006641">
    <property type="entry name" value="CHP00092"/>
    <property type="match status" value="1"/>
</dbReference>
<dbReference type="InterPro" id="IPR012675">
    <property type="entry name" value="Beta-grasp_dom_sf"/>
</dbReference>
<keyword evidence="2 3" id="KW-0067">ATP-binding</keyword>
<dbReference type="FunFam" id="1.10.150.300:FF:000001">
    <property type="entry name" value="Ribosome-binding ATPase YchF"/>
    <property type="match status" value="1"/>
</dbReference>
<dbReference type="CDD" id="cd04867">
    <property type="entry name" value="TGS_YchF_OLA1"/>
    <property type="match status" value="1"/>
</dbReference>
<feature type="binding site" evidence="3">
    <location>
        <begin position="33"/>
        <end position="38"/>
    </location>
    <ligand>
        <name>ATP</name>
        <dbReference type="ChEBI" id="CHEBI:30616"/>
    </ligand>
</feature>
<proteinExistence type="inferred from homology"/>
<dbReference type="Pfam" id="PF01926">
    <property type="entry name" value="MMR_HSR1"/>
    <property type="match status" value="1"/>
</dbReference>
<dbReference type="FunFam" id="3.10.20.30:FF:000001">
    <property type="entry name" value="Ribosome-binding ATPase YchF"/>
    <property type="match status" value="1"/>
</dbReference>
<sequence length="398" mass="44667">MPKKAKDEESKYDHVILGRCSNTLKIGLVGMPNVGKSTTFNFLSGLNVPAENFPFCTIDPNIAQVGVPDKRFNKLCEMYKPKSEVAATLKVYDIAGLVRGASEGKGLGNEFLSKISEVDGIFHVVRAFDDDTIVHDEGDVDPIRDLEIISEELMLKDKQQLVKRIAELEKLIARKPEKRDLEEKEVLEKVSAMFEEKKWVKDGEWSGKEVLVLNNFYFLTAKPVVYLVNLSESEYKSKKNKYLAKIMKWINENVKGPMIPFSASYESRVVEECKTDIEARREFCKSEGAPSSITKIITTGYSSLNLIHFFTAGADEVKCWTIRKGSLAPQAAGVIHTDFEKGFICAEVFSFTDLEEHGSEAEVKSQGKYLQKGKNYVVQDGDIILFKFNVSGGGKKKK</sequence>
<dbReference type="InterPro" id="IPR012676">
    <property type="entry name" value="TGS-like"/>
</dbReference>
<feature type="binding site" evidence="3">
    <location>
        <position position="230"/>
    </location>
    <ligand>
        <name>ATP</name>
        <dbReference type="ChEBI" id="CHEBI:30616"/>
    </ligand>
</feature>
<evidence type="ECO:0000256" key="1">
    <source>
        <dbReference type="ARBA" id="ARBA00022741"/>
    </source>
</evidence>
<comment type="similarity">
    <text evidence="3">Belongs to the TRAFAC class OBG-HflX-like GTPase superfamily. OBG GTPase family. YchF/OLA1 subfamily.</text>
</comment>
<dbReference type="HAMAP" id="MF_00944">
    <property type="entry name" value="YchF_OLA1_ATPase"/>
    <property type="match status" value="1"/>
</dbReference>
<evidence type="ECO:0000256" key="3">
    <source>
        <dbReference type="HAMAP-Rule" id="MF_03167"/>
    </source>
</evidence>
<evidence type="ECO:0000313" key="6">
    <source>
        <dbReference type="EMBL" id="CAE0350417.1"/>
    </source>
</evidence>
<dbReference type="SUPFAM" id="SSF52540">
    <property type="entry name" value="P-loop containing nucleoside triphosphate hydrolases"/>
    <property type="match status" value="1"/>
</dbReference>
<dbReference type="InterPro" id="IPR027417">
    <property type="entry name" value="P-loop_NTPase"/>
</dbReference>
<evidence type="ECO:0000256" key="2">
    <source>
        <dbReference type="ARBA" id="ARBA00022840"/>
    </source>
</evidence>
<dbReference type="SUPFAM" id="SSF81271">
    <property type="entry name" value="TGS-like"/>
    <property type="match status" value="1"/>
</dbReference>
<dbReference type="GO" id="GO:0005525">
    <property type="term" value="F:GTP binding"/>
    <property type="evidence" value="ECO:0007669"/>
    <property type="project" value="InterPro"/>
</dbReference>